<evidence type="ECO:0000313" key="3">
    <source>
        <dbReference type="Proteomes" id="UP001175226"/>
    </source>
</evidence>
<dbReference type="InterPro" id="IPR028116">
    <property type="entry name" value="Cis-CaaD-like"/>
</dbReference>
<dbReference type="Pfam" id="PF14832">
    <property type="entry name" value="Tautomerase_3"/>
    <property type="match status" value="1"/>
</dbReference>
<dbReference type="Gene3D" id="3.30.429.10">
    <property type="entry name" value="Macrophage Migration Inhibitory Factor"/>
    <property type="match status" value="1"/>
</dbReference>
<dbReference type="SUPFAM" id="SSF55331">
    <property type="entry name" value="Tautomerase/MIF"/>
    <property type="match status" value="1"/>
</dbReference>
<evidence type="ECO:0000313" key="2">
    <source>
        <dbReference type="EMBL" id="KAK0444474.1"/>
    </source>
</evidence>
<dbReference type="AlphaFoldDB" id="A0AA39JNC2"/>
<keyword evidence="3" id="KW-1185">Reference proteome</keyword>
<name>A0AA39JNC2_9AGAR</name>
<sequence>MPFHRFYVPHGLYSPCDKRSIAEAVTDVYVKVGLPRFYVVVNFIEVSEENFYVSGKSSTDFVRISIHHIARHLPSRERKRDFMQRYEKAIEPFTKGRGIRWEIQVAEMDTHLSRGILWNENGISPPLGGSDGEILWRKLDRAIPYSTDHLELR</sequence>
<proteinExistence type="predicted"/>
<dbReference type="InterPro" id="IPR014347">
    <property type="entry name" value="Tautomerase/MIF_sf"/>
</dbReference>
<reference evidence="2" key="1">
    <citation type="submission" date="2023-06" db="EMBL/GenBank/DDBJ databases">
        <authorList>
            <consortium name="Lawrence Berkeley National Laboratory"/>
            <person name="Ahrendt S."/>
            <person name="Sahu N."/>
            <person name="Indic B."/>
            <person name="Wong-Bajracharya J."/>
            <person name="Merenyi Z."/>
            <person name="Ke H.-M."/>
            <person name="Monk M."/>
            <person name="Kocsube S."/>
            <person name="Drula E."/>
            <person name="Lipzen A."/>
            <person name="Balint B."/>
            <person name="Henrissat B."/>
            <person name="Andreopoulos B."/>
            <person name="Martin F.M."/>
            <person name="Harder C.B."/>
            <person name="Rigling D."/>
            <person name="Ford K.L."/>
            <person name="Foster G.D."/>
            <person name="Pangilinan J."/>
            <person name="Papanicolaou A."/>
            <person name="Barry K."/>
            <person name="LaButti K."/>
            <person name="Viragh M."/>
            <person name="Koriabine M."/>
            <person name="Yan M."/>
            <person name="Riley R."/>
            <person name="Champramary S."/>
            <person name="Plett K.L."/>
            <person name="Tsai I.J."/>
            <person name="Slot J."/>
            <person name="Sipos G."/>
            <person name="Plett J."/>
            <person name="Nagy L.G."/>
            <person name="Grigoriev I.V."/>
        </authorList>
    </citation>
    <scope>NUCLEOTIDE SEQUENCE</scope>
    <source>
        <strain evidence="2">FPL87.14</strain>
    </source>
</reference>
<protein>
    <submittedName>
        <fullName evidence="2">Oxalocrotonate tautomerase</fullName>
    </submittedName>
</protein>
<comment type="caution">
    <text evidence="2">The sequence shown here is derived from an EMBL/GenBank/DDBJ whole genome shotgun (WGS) entry which is preliminary data.</text>
</comment>
<evidence type="ECO:0000259" key="1">
    <source>
        <dbReference type="Pfam" id="PF14832"/>
    </source>
</evidence>
<dbReference type="EMBL" id="JAUEPT010000019">
    <property type="protein sequence ID" value="KAK0444474.1"/>
    <property type="molecule type" value="Genomic_DNA"/>
</dbReference>
<gene>
    <name evidence="2" type="ORF">EV421DRAFT_1801291</name>
</gene>
<organism evidence="2 3">
    <name type="scientific">Armillaria borealis</name>
    <dbReference type="NCBI Taxonomy" id="47425"/>
    <lineage>
        <taxon>Eukaryota</taxon>
        <taxon>Fungi</taxon>
        <taxon>Dikarya</taxon>
        <taxon>Basidiomycota</taxon>
        <taxon>Agaricomycotina</taxon>
        <taxon>Agaricomycetes</taxon>
        <taxon>Agaricomycetidae</taxon>
        <taxon>Agaricales</taxon>
        <taxon>Marasmiineae</taxon>
        <taxon>Physalacriaceae</taxon>
        <taxon>Armillaria</taxon>
    </lineage>
</organism>
<dbReference type="Proteomes" id="UP001175226">
    <property type="component" value="Unassembled WGS sequence"/>
</dbReference>
<feature type="domain" description="Tautomerase cis-CaaD-like" evidence="1">
    <location>
        <begin position="1"/>
        <end position="140"/>
    </location>
</feature>
<accession>A0AA39JNC2</accession>